<keyword evidence="4" id="KW-0235">DNA replication</keyword>
<evidence type="ECO:0000313" key="18">
    <source>
        <dbReference type="EMBL" id="MDD1791985.1"/>
    </source>
</evidence>
<keyword evidence="19" id="KW-1185">Reference proteome</keyword>
<evidence type="ECO:0000256" key="16">
    <source>
        <dbReference type="ARBA" id="ARBA00042798"/>
    </source>
</evidence>
<keyword evidence="8" id="KW-0460">Magnesium</keyword>
<dbReference type="InterPro" id="IPR020084">
    <property type="entry name" value="NUDIX_hydrolase_CS"/>
</dbReference>
<organism evidence="18 19">
    <name type="scientific">Enterovibrio gelatinilyticus</name>
    <dbReference type="NCBI Taxonomy" id="2899819"/>
    <lineage>
        <taxon>Bacteria</taxon>
        <taxon>Pseudomonadati</taxon>
        <taxon>Pseudomonadota</taxon>
        <taxon>Gammaproteobacteria</taxon>
        <taxon>Vibrionales</taxon>
        <taxon>Vibrionaceae</taxon>
        <taxon>Enterovibrio</taxon>
    </lineage>
</organism>
<dbReference type="NCBIfam" id="TIGR00586">
    <property type="entry name" value="mutt"/>
    <property type="match status" value="1"/>
</dbReference>
<dbReference type="SUPFAM" id="SSF55811">
    <property type="entry name" value="Nudix"/>
    <property type="match status" value="1"/>
</dbReference>
<name>A0ABT5QVK4_9GAMM</name>
<evidence type="ECO:0000256" key="6">
    <source>
        <dbReference type="ARBA" id="ARBA00022763"/>
    </source>
</evidence>
<comment type="cofactor">
    <cofactor evidence="1">
        <name>Mg(2+)</name>
        <dbReference type="ChEBI" id="CHEBI:18420"/>
    </cofactor>
</comment>
<keyword evidence="3" id="KW-0515">Mutator protein</keyword>
<reference evidence="18" key="1">
    <citation type="submission" date="2021-12" db="EMBL/GenBank/DDBJ databases">
        <title>Enterovibrio ZSDZ35 sp. nov. and Enterovibrio ZSDZ42 sp. nov., isolated from coastal seawater in Qingdao.</title>
        <authorList>
            <person name="Zhang P."/>
        </authorList>
    </citation>
    <scope>NUCLEOTIDE SEQUENCE</scope>
    <source>
        <strain evidence="18">ZSDZ42</strain>
    </source>
</reference>
<dbReference type="PROSITE" id="PS00893">
    <property type="entry name" value="NUDIX_BOX"/>
    <property type="match status" value="1"/>
</dbReference>
<protein>
    <recommendedName>
        <fullName evidence="13">8-oxo-dGTP diphosphatase</fullName>
        <ecNumber evidence="12">3.6.1.55</ecNumber>
    </recommendedName>
    <alternativeName>
        <fullName evidence="16">7,8-dihydro-8-oxoguanine-triphosphatase</fullName>
    </alternativeName>
    <alternativeName>
        <fullName evidence="15">Mutator protein MutT</fullName>
    </alternativeName>
    <alternativeName>
        <fullName evidence="14">dGTP pyrophosphohydrolase</fullName>
    </alternativeName>
</protein>
<evidence type="ECO:0000256" key="14">
    <source>
        <dbReference type="ARBA" id="ARBA00041592"/>
    </source>
</evidence>
<dbReference type="InterPro" id="IPR015797">
    <property type="entry name" value="NUDIX_hydrolase-like_dom_sf"/>
</dbReference>
<evidence type="ECO:0000256" key="9">
    <source>
        <dbReference type="ARBA" id="ARBA00023204"/>
    </source>
</evidence>
<dbReference type="InterPro" id="IPR020476">
    <property type="entry name" value="Nudix_hydrolase"/>
</dbReference>
<dbReference type="GO" id="GO:0035539">
    <property type="term" value="F:8-oxo-7,8-dihydrodeoxyguanosine triphosphate pyrophosphatase activity"/>
    <property type="evidence" value="ECO:0007669"/>
    <property type="project" value="UniProtKB-EC"/>
</dbReference>
<dbReference type="PRINTS" id="PR00502">
    <property type="entry name" value="NUDIXFAMILY"/>
</dbReference>
<evidence type="ECO:0000256" key="12">
    <source>
        <dbReference type="ARBA" id="ARBA00038905"/>
    </source>
</evidence>
<evidence type="ECO:0000256" key="7">
    <source>
        <dbReference type="ARBA" id="ARBA00022801"/>
    </source>
</evidence>
<keyword evidence="6" id="KW-0227">DNA damage</keyword>
<evidence type="ECO:0000256" key="8">
    <source>
        <dbReference type="ARBA" id="ARBA00022842"/>
    </source>
</evidence>
<keyword evidence="5" id="KW-0479">Metal-binding</keyword>
<dbReference type="Pfam" id="PF14815">
    <property type="entry name" value="NUDIX_4"/>
    <property type="match status" value="1"/>
</dbReference>
<keyword evidence="7 18" id="KW-0378">Hydrolase</keyword>
<dbReference type="InterPro" id="IPR047127">
    <property type="entry name" value="MutT-like"/>
</dbReference>
<dbReference type="NCBIfam" id="NF008044">
    <property type="entry name" value="PRK10776.1"/>
    <property type="match status" value="1"/>
</dbReference>
<dbReference type="PANTHER" id="PTHR47707:SF1">
    <property type="entry name" value="NUDIX HYDROLASE FAMILY PROTEIN"/>
    <property type="match status" value="1"/>
</dbReference>
<dbReference type="PROSITE" id="PS51462">
    <property type="entry name" value="NUDIX"/>
    <property type="match status" value="1"/>
</dbReference>
<dbReference type="InterPro" id="IPR003561">
    <property type="entry name" value="Mutator_MutT"/>
</dbReference>
<gene>
    <name evidence="18" type="primary">mutT</name>
    <name evidence="18" type="ORF">LRP50_02470</name>
</gene>
<evidence type="ECO:0000256" key="3">
    <source>
        <dbReference type="ARBA" id="ARBA00022457"/>
    </source>
</evidence>
<dbReference type="Gene3D" id="3.90.79.10">
    <property type="entry name" value="Nucleoside Triphosphate Pyrophosphohydrolase"/>
    <property type="match status" value="1"/>
</dbReference>
<keyword evidence="9" id="KW-0234">DNA repair</keyword>
<comment type="similarity">
    <text evidence="2">Belongs to the Nudix hydrolase family.</text>
</comment>
<evidence type="ECO:0000313" key="19">
    <source>
        <dbReference type="Proteomes" id="UP001149400"/>
    </source>
</evidence>
<sequence>MDKKQLHIAAGIILNADCSEIYITQRAAKAHKGGYWEFAGGKVEQGETAEQAVIRELEEEVGIVATRLEAFISLAHDYPDKALRFDFYLVKAFDGEPFGKEGQPGRWAKIAQLDDYPFPEANDAVLEKIRKAFGEV</sequence>
<evidence type="ECO:0000256" key="2">
    <source>
        <dbReference type="ARBA" id="ARBA00005582"/>
    </source>
</evidence>
<dbReference type="InterPro" id="IPR029119">
    <property type="entry name" value="MutY_C"/>
</dbReference>
<evidence type="ECO:0000256" key="13">
    <source>
        <dbReference type="ARBA" id="ARBA00040794"/>
    </source>
</evidence>
<evidence type="ECO:0000259" key="17">
    <source>
        <dbReference type="PROSITE" id="PS51462"/>
    </source>
</evidence>
<dbReference type="InterPro" id="IPR000086">
    <property type="entry name" value="NUDIX_hydrolase_dom"/>
</dbReference>
<feature type="domain" description="Nudix hydrolase" evidence="17">
    <location>
        <begin position="5"/>
        <end position="131"/>
    </location>
</feature>
<dbReference type="EC" id="3.6.1.55" evidence="12"/>
<comment type="catalytic activity">
    <reaction evidence="11">
        <text>8-oxo-GTP + H2O = 8-oxo-GMP + diphosphate + H(+)</text>
        <dbReference type="Rhea" id="RHEA:67616"/>
        <dbReference type="ChEBI" id="CHEBI:15377"/>
        <dbReference type="ChEBI" id="CHEBI:15378"/>
        <dbReference type="ChEBI" id="CHEBI:33019"/>
        <dbReference type="ChEBI" id="CHEBI:143553"/>
        <dbReference type="ChEBI" id="CHEBI:145694"/>
    </reaction>
</comment>
<dbReference type="PANTHER" id="PTHR47707">
    <property type="entry name" value="8-OXO-DGTP DIPHOSPHATASE"/>
    <property type="match status" value="1"/>
</dbReference>
<evidence type="ECO:0000256" key="1">
    <source>
        <dbReference type="ARBA" id="ARBA00001946"/>
    </source>
</evidence>
<dbReference type="RefSeq" id="WP_274162910.1">
    <property type="nucleotide sequence ID" value="NZ_JAJUBC010000002.1"/>
</dbReference>
<evidence type="ECO:0000256" key="15">
    <source>
        <dbReference type="ARBA" id="ARBA00041979"/>
    </source>
</evidence>
<evidence type="ECO:0000256" key="5">
    <source>
        <dbReference type="ARBA" id="ARBA00022723"/>
    </source>
</evidence>
<dbReference type="EMBL" id="JAJUBC010000002">
    <property type="protein sequence ID" value="MDD1791985.1"/>
    <property type="molecule type" value="Genomic_DNA"/>
</dbReference>
<evidence type="ECO:0000256" key="11">
    <source>
        <dbReference type="ARBA" id="ARBA00036904"/>
    </source>
</evidence>
<comment type="caution">
    <text evidence="18">The sequence shown here is derived from an EMBL/GenBank/DDBJ whole genome shotgun (WGS) entry which is preliminary data.</text>
</comment>
<proteinExistence type="inferred from homology"/>
<evidence type="ECO:0000256" key="4">
    <source>
        <dbReference type="ARBA" id="ARBA00022705"/>
    </source>
</evidence>
<evidence type="ECO:0000256" key="10">
    <source>
        <dbReference type="ARBA" id="ARBA00035861"/>
    </source>
</evidence>
<dbReference type="Proteomes" id="UP001149400">
    <property type="component" value="Unassembled WGS sequence"/>
</dbReference>
<accession>A0ABT5QVK4</accession>
<dbReference type="CDD" id="cd03425">
    <property type="entry name" value="NUDIX_MutT_NudA_like"/>
    <property type="match status" value="1"/>
</dbReference>
<comment type="catalytic activity">
    <reaction evidence="10">
        <text>8-oxo-dGTP + H2O = 8-oxo-dGMP + diphosphate + H(+)</text>
        <dbReference type="Rhea" id="RHEA:31575"/>
        <dbReference type="ChEBI" id="CHEBI:15377"/>
        <dbReference type="ChEBI" id="CHEBI:15378"/>
        <dbReference type="ChEBI" id="CHEBI:33019"/>
        <dbReference type="ChEBI" id="CHEBI:63224"/>
        <dbReference type="ChEBI" id="CHEBI:77896"/>
        <dbReference type="EC" id="3.6.1.55"/>
    </reaction>
</comment>